<dbReference type="PANTHER" id="PTHR31270:SF1">
    <property type="entry name" value="GLUTAMINYL-PEPTIDE CYCLOTRANSFERASE"/>
    <property type="match status" value="1"/>
</dbReference>
<sequence length="336" mass="38236">MYSCGSNSDTKKNHFSIKTNNDQTKFKLTETVKATIHNPKKHTIDSVAYFLNDKRSITSTDFSYEEKLDSEKLGSQILKAIIYYDGTQAEVSKKLTFLNNQSPKLYKYKIIATHPHDQKAFTQGLEFIGDTLYESTGSGKGGISSLRKTDYTTGEVLIKKEIGKEHFGEGITILDDKILQLTWQSKEGFVYDLKTLEKTGSFAYNKSKEGWGLCNDGVHIYKSDGTEKIWILDQKTYAEKDYIEITTNKKVKSKFNELEWIDGKIYANTWQKDGIAIINPKNGALEAVIDLSGLRQKVTQHENLDVLNGIAYKKNTKQLFVTGKNWDTLFEIEILK</sequence>
<comment type="caution">
    <text evidence="1">The sequence shown here is derived from an EMBL/GenBank/DDBJ whole genome shotgun (WGS) entry which is preliminary data.</text>
</comment>
<reference evidence="2" key="1">
    <citation type="journal article" date="2019" name="Int. J. Syst. Evol. Microbiol.">
        <title>The Global Catalogue of Microorganisms (GCM) 10K type strain sequencing project: providing services to taxonomists for standard genome sequencing and annotation.</title>
        <authorList>
            <consortium name="The Broad Institute Genomics Platform"/>
            <consortium name="The Broad Institute Genome Sequencing Center for Infectious Disease"/>
            <person name="Wu L."/>
            <person name="Ma J."/>
        </authorList>
    </citation>
    <scope>NUCLEOTIDE SEQUENCE [LARGE SCALE GENOMIC DNA]</scope>
    <source>
        <strain evidence="2">JCM 17106</strain>
    </source>
</reference>
<dbReference type="Proteomes" id="UP001500459">
    <property type="component" value="Unassembled WGS sequence"/>
</dbReference>
<organism evidence="1 2">
    <name type="scientific">Aquimarina addita</name>
    <dbReference type="NCBI Taxonomy" id="870485"/>
    <lineage>
        <taxon>Bacteria</taxon>
        <taxon>Pseudomonadati</taxon>
        <taxon>Bacteroidota</taxon>
        <taxon>Flavobacteriia</taxon>
        <taxon>Flavobacteriales</taxon>
        <taxon>Flavobacteriaceae</taxon>
        <taxon>Aquimarina</taxon>
    </lineage>
</organism>
<evidence type="ECO:0000313" key="2">
    <source>
        <dbReference type="Proteomes" id="UP001500459"/>
    </source>
</evidence>
<dbReference type="PANTHER" id="PTHR31270">
    <property type="entry name" value="GLUTAMINYL-PEPTIDE CYCLOTRANSFERASE"/>
    <property type="match status" value="1"/>
</dbReference>
<dbReference type="Pfam" id="PF05096">
    <property type="entry name" value="Glu_cyclase_2"/>
    <property type="match status" value="1"/>
</dbReference>
<dbReference type="EMBL" id="BAABCW010000023">
    <property type="protein sequence ID" value="GAA3520444.1"/>
    <property type="molecule type" value="Genomic_DNA"/>
</dbReference>
<accession>A0ABP6UUZ5</accession>
<evidence type="ECO:0000313" key="1">
    <source>
        <dbReference type="EMBL" id="GAA3520444.1"/>
    </source>
</evidence>
<dbReference type="SUPFAM" id="SSF50969">
    <property type="entry name" value="YVTN repeat-like/Quinoprotein amine dehydrogenase"/>
    <property type="match status" value="1"/>
</dbReference>
<dbReference type="InterPro" id="IPR007788">
    <property type="entry name" value="QCT"/>
</dbReference>
<proteinExistence type="predicted"/>
<protein>
    <submittedName>
        <fullName evidence="1">Glutaminyl-peptide cyclotransferase</fullName>
    </submittedName>
</protein>
<dbReference type="InterPro" id="IPR011044">
    <property type="entry name" value="Quino_amine_DH_bsu"/>
</dbReference>
<gene>
    <name evidence="1" type="ORF">GCM10022393_38350</name>
</gene>
<name>A0ABP6UUZ5_9FLAO</name>
<keyword evidence="2" id="KW-1185">Reference proteome</keyword>